<proteinExistence type="predicted"/>
<reference evidence="1" key="4">
    <citation type="submission" date="2025-09" db="UniProtKB">
        <authorList>
            <consortium name="Ensembl"/>
        </authorList>
    </citation>
    <scope>IDENTIFICATION</scope>
    <source>
        <strain evidence="1">JP 163 A</strain>
    </source>
</reference>
<protein>
    <submittedName>
        <fullName evidence="1">Uncharacterized protein</fullName>
    </submittedName>
</protein>
<evidence type="ECO:0000313" key="1">
    <source>
        <dbReference type="Ensembl" id="ENSXMAP00000035736.1"/>
    </source>
</evidence>
<dbReference type="InParanoid" id="A0A3B5QZQ1"/>
<sequence>MQVEPFTPKHVHLWVTEPVSFRNNHEKIQRKHKGCFLNNCCFSLAPAVPFWPISQVQTCTEIRRIILW</sequence>
<keyword evidence="2" id="KW-1185">Reference proteome</keyword>
<organism evidence="1 2">
    <name type="scientific">Xiphophorus maculatus</name>
    <name type="common">Southern platyfish</name>
    <name type="synonym">Platypoecilus maculatus</name>
    <dbReference type="NCBI Taxonomy" id="8083"/>
    <lineage>
        <taxon>Eukaryota</taxon>
        <taxon>Metazoa</taxon>
        <taxon>Chordata</taxon>
        <taxon>Craniata</taxon>
        <taxon>Vertebrata</taxon>
        <taxon>Euteleostomi</taxon>
        <taxon>Actinopterygii</taxon>
        <taxon>Neopterygii</taxon>
        <taxon>Teleostei</taxon>
        <taxon>Neoteleostei</taxon>
        <taxon>Acanthomorphata</taxon>
        <taxon>Ovalentaria</taxon>
        <taxon>Atherinomorphae</taxon>
        <taxon>Cyprinodontiformes</taxon>
        <taxon>Poeciliidae</taxon>
        <taxon>Poeciliinae</taxon>
        <taxon>Xiphophorus</taxon>
    </lineage>
</organism>
<reference evidence="1" key="3">
    <citation type="submission" date="2025-08" db="UniProtKB">
        <authorList>
            <consortium name="Ensembl"/>
        </authorList>
    </citation>
    <scope>IDENTIFICATION</scope>
    <source>
        <strain evidence="1">JP 163 A</strain>
    </source>
</reference>
<name>A0A3B5QZQ1_XIPMA</name>
<reference evidence="2" key="1">
    <citation type="submission" date="2012-01" db="EMBL/GenBank/DDBJ databases">
        <authorList>
            <person name="Walter R."/>
            <person name="Schartl M."/>
            <person name="Warren W."/>
        </authorList>
    </citation>
    <scope>NUCLEOTIDE SEQUENCE [LARGE SCALE GENOMIC DNA]</scope>
    <source>
        <strain evidence="2">JP 163 A</strain>
    </source>
</reference>
<dbReference type="Ensembl" id="ENSXMAT00000041012.1">
    <property type="protein sequence ID" value="ENSXMAP00000035736.1"/>
    <property type="gene ID" value="ENSXMAG00000028438.1"/>
</dbReference>
<evidence type="ECO:0000313" key="2">
    <source>
        <dbReference type="Proteomes" id="UP000002852"/>
    </source>
</evidence>
<accession>A0A3B5QZQ1</accession>
<dbReference type="Proteomes" id="UP000002852">
    <property type="component" value="Unassembled WGS sequence"/>
</dbReference>
<dbReference type="AlphaFoldDB" id="A0A3B5QZQ1"/>
<reference evidence="2" key="2">
    <citation type="journal article" date="2013" name="Nat. Genet.">
        <title>The genome of the platyfish, Xiphophorus maculatus, provides insights into evolutionary adaptation and several complex traits.</title>
        <authorList>
            <person name="Schartl M."/>
            <person name="Walter R.B."/>
            <person name="Shen Y."/>
            <person name="Garcia T."/>
            <person name="Catchen J."/>
            <person name="Amores A."/>
            <person name="Braasch I."/>
            <person name="Chalopin D."/>
            <person name="Volff J.N."/>
            <person name="Lesch K.P."/>
            <person name="Bisazza A."/>
            <person name="Minx P."/>
            <person name="Hillier L."/>
            <person name="Wilson R.K."/>
            <person name="Fuerstenberg S."/>
            <person name="Boore J."/>
            <person name="Searle S."/>
            <person name="Postlethwait J.H."/>
            <person name="Warren W.C."/>
        </authorList>
    </citation>
    <scope>NUCLEOTIDE SEQUENCE [LARGE SCALE GENOMIC DNA]</scope>
    <source>
        <strain evidence="2">JP 163 A</strain>
    </source>
</reference>